<dbReference type="InterPro" id="IPR036942">
    <property type="entry name" value="Beta-barrel_TonB_sf"/>
</dbReference>
<evidence type="ECO:0000259" key="4">
    <source>
        <dbReference type="Pfam" id="PF00593"/>
    </source>
</evidence>
<feature type="non-terminal residue" evidence="5">
    <location>
        <position position="86"/>
    </location>
</feature>
<comment type="caution">
    <text evidence="5">The sequence shown here is derived from an EMBL/GenBank/DDBJ whole genome shotgun (WGS) entry which is preliminary data.</text>
</comment>
<feature type="domain" description="TonB-dependent receptor-like beta-barrel" evidence="4">
    <location>
        <begin position="3"/>
        <end position="84"/>
    </location>
</feature>
<dbReference type="AlphaFoldDB" id="A0A7Y0S1R2"/>
<organism evidence="5 6">
    <name type="scientific">Vibrio parahaemolyticus</name>
    <dbReference type="NCBI Taxonomy" id="670"/>
    <lineage>
        <taxon>Bacteria</taxon>
        <taxon>Pseudomonadati</taxon>
        <taxon>Pseudomonadota</taxon>
        <taxon>Gammaproteobacteria</taxon>
        <taxon>Vibrionales</taxon>
        <taxon>Vibrionaceae</taxon>
        <taxon>Vibrio</taxon>
    </lineage>
</organism>
<dbReference type="Gene3D" id="2.40.170.20">
    <property type="entry name" value="TonB-dependent receptor, beta-barrel domain"/>
    <property type="match status" value="1"/>
</dbReference>
<keyword evidence="2" id="KW-0472">Membrane</keyword>
<keyword evidence="3" id="KW-0998">Cell outer membrane</keyword>
<evidence type="ECO:0000256" key="3">
    <source>
        <dbReference type="ARBA" id="ARBA00023237"/>
    </source>
</evidence>
<evidence type="ECO:0000313" key="6">
    <source>
        <dbReference type="Proteomes" id="UP000555836"/>
    </source>
</evidence>
<protein>
    <submittedName>
        <fullName evidence="5">TonB-dependent receptor</fullName>
    </submittedName>
</protein>
<dbReference type="Proteomes" id="UP000555836">
    <property type="component" value="Unassembled WGS sequence"/>
</dbReference>
<evidence type="ECO:0000256" key="1">
    <source>
        <dbReference type="ARBA" id="ARBA00004442"/>
    </source>
</evidence>
<name>A0A7Y0S1R2_VIBPH</name>
<comment type="subcellular location">
    <subcellularLocation>
        <location evidence="1">Cell outer membrane</location>
    </subcellularLocation>
</comment>
<feature type="non-terminal residue" evidence="5">
    <location>
        <position position="1"/>
    </location>
</feature>
<proteinExistence type="predicted"/>
<sequence length="86" mass="9535">DTNIFSFGGEQRNRGIEWGFYGTLSKDYTLIGGIAYTDAEITKATDVTEEGKQATKLPDLQAKLALEWNLPAMRDLTLIGQANYMS</sequence>
<dbReference type="GO" id="GO:0009279">
    <property type="term" value="C:cell outer membrane"/>
    <property type="evidence" value="ECO:0007669"/>
    <property type="project" value="UniProtKB-SubCell"/>
</dbReference>
<evidence type="ECO:0000256" key="2">
    <source>
        <dbReference type="ARBA" id="ARBA00023136"/>
    </source>
</evidence>
<accession>A0A7Y0S1R2</accession>
<dbReference type="EMBL" id="JABCLD010000523">
    <property type="protein sequence ID" value="NMU24757.1"/>
    <property type="molecule type" value="Genomic_DNA"/>
</dbReference>
<evidence type="ECO:0000313" key="5">
    <source>
        <dbReference type="EMBL" id="NMU24757.1"/>
    </source>
</evidence>
<gene>
    <name evidence="5" type="ORF">HKB21_03880</name>
</gene>
<dbReference type="InterPro" id="IPR000531">
    <property type="entry name" value="Beta-barrel_TonB"/>
</dbReference>
<keyword evidence="5" id="KW-0675">Receptor</keyword>
<dbReference type="SUPFAM" id="SSF56935">
    <property type="entry name" value="Porins"/>
    <property type="match status" value="1"/>
</dbReference>
<dbReference type="Pfam" id="PF00593">
    <property type="entry name" value="TonB_dep_Rec_b-barrel"/>
    <property type="match status" value="1"/>
</dbReference>
<reference evidence="5 6" key="1">
    <citation type="submission" date="2020-04" db="EMBL/GenBank/DDBJ databases">
        <title>Whole-genome sequencing of Vibrio spp. from China reveals different genetic environments of blaCTX-M-14 among diverse lineages.</title>
        <authorList>
            <person name="Zheng Z."/>
            <person name="Ye L."/>
            <person name="Chen S."/>
        </authorList>
    </citation>
    <scope>NUCLEOTIDE SEQUENCE [LARGE SCALE GENOMIC DNA]</scope>
    <source>
        <strain evidence="5 6">Vb0574</strain>
    </source>
</reference>